<protein>
    <submittedName>
        <fullName evidence="1">Uncharacterized protein</fullName>
    </submittedName>
</protein>
<gene>
    <name evidence="1" type="ORF">SDC9_103475</name>
</gene>
<proteinExistence type="predicted"/>
<evidence type="ECO:0000313" key="1">
    <source>
        <dbReference type="EMBL" id="MPM56666.1"/>
    </source>
</evidence>
<dbReference type="EMBL" id="VSSQ01015869">
    <property type="protein sequence ID" value="MPM56666.1"/>
    <property type="molecule type" value="Genomic_DNA"/>
</dbReference>
<reference evidence="1" key="1">
    <citation type="submission" date="2019-08" db="EMBL/GenBank/DDBJ databases">
        <authorList>
            <person name="Kucharzyk K."/>
            <person name="Murdoch R.W."/>
            <person name="Higgins S."/>
            <person name="Loffler F."/>
        </authorList>
    </citation>
    <scope>NUCLEOTIDE SEQUENCE</scope>
</reference>
<dbReference type="AlphaFoldDB" id="A0A645AUY2"/>
<sequence length="107" mass="12302">MYRRAVMAYMEAGFQHQRDRILAHSGGAISRDIGDGDAFLFRVGDIDYVVARRQHINEFYARAGVDNIFRDRHLFRINQFGVANAVYHLLLVRLRRAVIHGQVSQSA</sequence>
<comment type="caution">
    <text evidence="1">The sequence shown here is derived from an EMBL/GenBank/DDBJ whole genome shotgun (WGS) entry which is preliminary data.</text>
</comment>
<organism evidence="1">
    <name type="scientific">bioreactor metagenome</name>
    <dbReference type="NCBI Taxonomy" id="1076179"/>
    <lineage>
        <taxon>unclassified sequences</taxon>
        <taxon>metagenomes</taxon>
        <taxon>ecological metagenomes</taxon>
    </lineage>
</organism>
<accession>A0A645AUY2</accession>
<name>A0A645AUY2_9ZZZZ</name>